<evidence type="ECO:0000256" key="8">
    <source>
        <dbReference type="SAM" id="MobiDB-lite"/>
    </source>
</evidence>
<dbReference type="GO" id="GO:0008380">
    <property type="term" value="P:RNA splicing"/>
    <property type="evidence" value="ECO:0007669"/>
    <property type="project" value="UniProtKB-KW"/>
</dbReference>
<feature type="compositionally biased region" description="Acidic residues" evidence="8">
    <location>
        <begin position="280"/>
        <end position="293"/>
    </location>
</feature>
<dbReference type="InterPro" id="IPR006786">
    <property type="entry name" value="Pinin_SDK_MemA"/>
</dbReference>
<dbReference type="Proteomes" id="UP000730481">
    <property type="component" value="Unassembled WGS sequence"/>
</dbReference>
<dbReference type="EMBL" id="PVQB02000662">
    <property type="protein sequence ID" value="KAF4334587.1"/>
    <property type="molecule type" value="Genomic_DNA"/>
</dbReference>
<keyword evidence="6" id="KW-0508">mRNA splicing</keyword>
<name>A0A9P5DR68_9HYPO</name>
<evidence type="ECO:0000313" key="11">
    <source>
        <dbReference type="Proteomes" id="UP000730481"/>
    </source>
</evidence>
<feature type="region of interest" description="Disordered" evidence="8">
    <location>
        <begin position="1"/>
        <end position="120"/>
    </location>
</feature>
<accession>A0A9P5DR68</accession>
<comment type="subcellular location">
    <subcellularLocation>
        <location evidence="1">Nucleus</location>
    </subcellularLocation>
</comment>
<evidence type="ECO:0000259" key="9">
    <source>
        <dbReference type="Pfam" id="PF04696"/>
    </source>
</evidence>
<dbReference type="GO" id="GO:0006397">
    <property type="term" value="P:mRNA processing"/>
    <property type="evidence" value="ECO:0007669"/>
    <property type="project" value="UniProtKB-KW"/>
</dbReference>
<dbReference type="PANTHER" id="PTHR12707">
    <property type="entry name" value="PINN"/>
    <property type="match status" value="1"/>
</dbReference>
<dbReference type="InterPro" id="IPR039853">
    <property type="entry name" value="Pinin"/>
</dbReference>
<evidence type="ECO:0000313" key="10">
    <source>
        <dbReference type="EMBL" id="KAF4334587.1"/>
    </source>
</evidence>
<evidence type="ECO:0000256" key="1">
    <source>
        <dbReference type="ARBA" id="ARBA00004123"/>
    </source>
</evidence>
<reference evidence="10" key="2">
    <citation type="submission" date="2020-02" db="EMBL/GenBank/DDBJ databases">
        <title>Identification and distribution of gene clusters putatively required for synthesis of sphingolipid metabolism inhibitors in phylogenetically diverse species of the filamentous fungus Fusarium.</title>
        <authorList>
            <person name="Kim H.-S."/>
            <person name="Busman M."/>
            <person name="Brown D.W."/>
            <person name="Divon H."/>
            <person name="Uhlig S."/>
            <person name="Proctor R.H."/>
        </authorList>
    </citation>
    <scope>NUCLEOTIDE SEQUENCE</scope>
    <source>
        <strain evidence="10">NRRL 25174</strain>
    </source>
</reference>
<dbReference type="Pfam" id="PF04696">
    <property type="entry name" value="Pinin_SDK_memA"/>
    <property type="match status" value="1"/>
</dbReference>
<feature type="compositionally biased region" description="Basic residues" evidence="8">
    <location>
        <begin position="224"/>
        <end position="233"/>
    </location>
</feature>
<keyword evidence="11" id="KW-1185">Reference proteome</keyword>
<feature type="region of interest" description="Disordered" evidence="8">
    <location>
        <begin position="219"/>
        <end position="293"/>
    </location>
</feature>
<feature type="domain" description="Pinin/SDK/MemA protein" evidence="9">
    <location>
        <begin position="92"/>
        <end position="206"/>
    </location>
</feature>
<dbReference type="GO" id="GO:0071013">
    <property type="term" value="C:catalytic step 2 spliceosome"/>
    <property type="evidence" value="ECO:0007669"/>
    <property type="project" value="TreeGrafter"/>
</dbReference>
<sequence length="293" mass="34480">MEAEHEPRPLDDTRPNREKYDDELFKDAPDREGIKRKSSMDADQVSPKRTKHDNHFREAPAEPRKRDSSPNRRDSYGDPPDIDVNRRRNATQEEKRRGKRLFGGLLSTLSQTSSSLQQRRRLDIERRQQERLQKQNIEDDKLREEKRARLTESRRGEQLAFDEEVMRNKHTKMLAIARYLRTKSRPHIYYLPWKLTAEQEDTIDDQLRQTKATIDSEVEEFNARKGRQTKRTRQSSETAAPSNEELAHGSQDTNGPEESSRVQEKEFQASHHGHHHDESADVLEEADEDMVIY</sequence>
<feature type="compositionally biased region" description="Basic and acidic residues" evidence="8">
    <location>
        <begin position="1"/>
        <end position="40"/>
    </location>
</feature>
<organism evidence="10 11">
    <name type="scientific">Fusarium beomiforme</name>
    <dbReference type="NCBI Taxonomy" id="44412"/>
    <lineage>
        <taxon>Eukaryota</taxon>
        <taxon>Fungi</taxon>
        <taxon>Dikarya</taxon>
        <taxon>Ascomycota</taxon>
        <taxon>Pezizomycotina</taxon>
        <taxon>Sordariomycetes</taxon>
        <taxon>Hypocreomycetidae</taxon>
        <taxon>Hypocreales</taxon>
        <taxon>Nectriaceae</taxon>
        <taxon>Fusarium</taxon>
        <taxon>Fusarium burgessii species complex</taxon>
    </lineage>
</organism>
<dbReference type="OrthoDB" id="330772at2759"/>
<evidence type="ECO:0000256" key="5">
    <source>
        <dbReference type="ARBA" id="ARBA00023163"/>
    </source>
</evidence>
<evidence type="ECO:0000256" key="6">
    <source>
        <dbReference type="ARBA" id="ARBA00023187"/>
    </source>
</evidence>
<feature type="compositionally biased region" description="Low complexity" evidence="8">
    <location>
        <begin position="105"/>
        <end position="117"/>
    </location>
</feature>
<evidence type="ECO:0000256" key="3">
    <source>
        <dbReference type="ARBA" id="ARBA00022664"/>
    </source>
</evidence>
<gene>
    <name evidence="10" type="ORF">FBEOM_11565</name>
</gene>
<feature type="compositionally biased region" description="Basic and acidic residues" evidence="8">
    <location>
        <begin position="258"/>
        <end position="279"/>
    </location>
</feature>
<proteinExistence type="inferred from homology"/>
<evidence type="ECO:0000256" key="2">
    <source>
        <dbReference type="ARBA" id="ARBA00010386"/>
    </source>
</evidence>
<comment type="similarity">
    <text evidence="2">Belongs to the pinin family.</text>
</comment>
<dbReference type="PANTHER" id="PTHR12707:SF0">
    <property type="entry name" value="PININ"/>
    <property type="match status" value="1"/>
</dbReference>
<protein>
    <recommendedName>
        <fullName evidence="9">Pinin/SDK/MemA protein domain-containing protein</fullName>
    </recommendedName>
</protein>
<feature type="compositionally biased region" description="Basic and acidic residues" evidence="8">
    <location>
        <begin position="83"/>
        <end position="96"/>
    </location>
</feature>
<keyword evidence="5" id="KW-0804">Transcription</keyword>
<feature type="compositionally biased region" description="Basic and acidic residues" evidence="8">
    <location>
        <begin position="53"/>
        <end position="76"/>
    </location>
</feature>
<evidence type="ECO:0000256" key="4">
    <source>
        <dbReference type="ARBA" id="ARBA00023015"/>
    </source>
</evidence>
<keyword evidence="7" id="KW-0539">Nucleus</keyword>
<comment type="caution">
    <text evidence="10">The sequence shown here is derived from an EMBL/GenBank/DDBJ whole genome shotgun (WGS) entry which is preliminary data.</text>
</comment>
<keyword evidence="4" id="KW-0805">Transcription regulation</keyword>
<dbReference type="AlphaFoldDB" id="A0A9P5DR68"/>
<keyword evidence="3" id="KW-0507">mRNA processing</keyword>
<evidence type="ECO:0000256" key="7">
    <source>
        <dbReference type="ARBA" id="ARBA00023242"/>
    </source>
</evidence>
<reference evidence="10" key="1">
    <citation type="journal article" date="2017" name="Mycologia">
        <title>Fusarium algeriense, sp. nov., a novel toxigenic crown rot pathogen of durum wheat from Algeria is nested in the Fusarium burgessii species complex.</title>
        <authorList>
            <person name="Laraba I."/>
            <person name="Keddad A."/>
            <person name="Boureghda H."/>
            <person name="Abdallah N."/>
            <person name="Vaughan M.M."/>
            <person name="Proctor R.H."/>
            <person name="Busman M."/>
            <person name="O'Donnell K."/>
        </authorList>
    </citation>
    <scope>NUCLEOTIDE SEQUENCE</scope>
    <source>
        <strain evidence="10">NRRL 25174</strain>
    </source>
</reference>